<dbReference type="EMBL" id="JBJDOT010000005">
    <property type="protein sequence ID" value="MFK3863371.1"/>
    <property type="molecule type" value="Genomic_DNA"/>
</dbReference>
<accession>A0ABW8KU88</accession>
<protein>
    <submittedName>
        <fullName evidence="2">DUF2262 domain-containing protein</fullName>
    </submittedName>
</protein>
<dbReference type="RefSeq" id="WP_404674939.1">
    <property type="nucleotide sequence ID" value="NZ_JBJDOT010000005.1"/>
</dbReference>
<dbReference type="Proteomes" id="UP001620262">
    <property type="component" value="Unassembled WGS sequence"/>
</dbReference>
<dbReference type="InterPro" id="IPR019260">
    <property type="entry name" value="DUF2262"/>
</dbReference>
<keyword evidence="3" id="KW-1185">Reference proteome</keyword>
<evidence type="ECO:0000259" key="1">
    <source>
        <dbReference type="Pfam" id="PF10020"/>
    </source>
</evidence>
<evidence type="ECO:0000313" key="2">
    <source>
        <dbReference type="EMBL" id="MFK3863371.1"/>
    </source>
</evidence>
<comment type="caution">
    <text evidence="2">The sequence shown here is derived from an EMBL/GenBank/DDBJ whole genome shotgun (WGS) entry which is preliminary data.</text>
</comment>
<name>A0ABW8KU88_9GAMM</name>
<sequence length="140" mass="16295">MYEKALDNLEMDERIEGTYKGSFNFKGDEVRIHVDPDGEKLEDTITLAKRILSSLDAYDKKARGYIIENSLQSYNEDWREDDEPILTAMEFDKNLRLDGVNFLSSDSVDFFYSENNMFGGHSLIPQIFDGENFEYLQMYG</sequence>
<proteinExistence type="predicted"/>
<organism evidence="2 3">
    <name type="scientific">Pseudoalteromonas rhizosphaerae</name>
    <dbReference type="NCBI Taxonomy" id="2518973"/>
    <lineage>
        <taxon>Bacteria</taxon>
        <taxon>Pseudomonadati</taxon>
        <taxon>Pseudomonadota</taxon>
        <taxon>Gammaproteobacteria</taxon>
        <taxon>Alteromonadales</taxon>
        <taxon>Pseudoalteromonadaceae</taxon>
        <taxon>Pseudoalteromonas</taxon>
    </lineage>
</organism>
<dbReference type="Pfam" id="PF10020">
    <property type="entry name" value="DUF2262"/>
    <property type="match status" value="1"/>
</dbReference>
<evidence type="ECO:0000313" key="3">
    <source>
        <dbReference type="Proteomes" id="UP001620262"/>
    </source>
</evidence>
<feature type="domain" description="DUF2262" evidence="1">
    <location>
        <begin position="5"/>
        <end position="124"/>
    </location>
</feature>
<reference evidence="2 3" key="1">
    <citation type="submission" date="2024-11" db="EMBL/GenBank/DDBJ databases">
        <title>The Natural Products Discovery Center: Release of the First 8490 Sequenced Strains for Exploring Actinobacteria Biosynthetic Diversity.</title>
        <authorList>
            <person name="Kalkreuter E."/>
            <person name="Kautsar S.A."/>
            <person name="Yang D."/>
            <person name="Bader C.D."/>
            <person name="Teijaro C.N."/>
            <person name="Fluegel L."/>
            <person name="Davis C.M."/>
            <person name="Simpson J.R."/>
            <person name="Lauterbach L."/>
            <person name="Steele A.D."/>
            <person name="Gui C."/>
            <person name="Meng S."/>
            <person name="Li G."/>
            <person name="Viehrig K."/>
            <person name="Ye F."/>
            <person name="Su P."/>
            <person name="Kiefer A.F."/>
            <person name="Nichols A."/>
            <person name="Cepeda A.J."/>
            <person name="Yan W."/>
            <person name="Fan B."/>
            <person name="Jiang Y."/>
            <person name="Adhikari A."/>
            <person name="Zheng C.-J."/>
            <person name="Schuster L."/>
            <person name="Cowan T.M."/>
            <person name="Smanski M.J."/>
            <person name="Chevrette M.G."/>
            <person name="De Carvalho L.P.S."/>
            <person name="Shen B."/>
        </authorList>
    </citation>
    <scope>NUCLEOTIDE SEQUENCE [LARGE SCALE GENOMIC DNA]</scope>
    <source>
        <strain evidence="2 3">NPDC078403</strain>
    </source>
</reference>
<gene>
    <name evidence="2" type="ORF">ACI2JU_05710</name>
</gene>